<sequence length="226" mass="25209">MPSRIGSIIAIADKKSEGMLDALPDGSRAKSNVEGINGICRRLVMRKTPLLPTAKLVAEEGRKSNPHFPLERTIFNSYSKVIRIWKKAYHDIMNIDADAPIDGNEVEKIDTSVMDPSTGDLVDRLKEIIYELVQRNNVLKQIVDEGVPVPAGGLPEGVGADEIMASLKDWLQTLANSGFELSDLGVRVSRKTPPGSRIMGGHLFDKLRFFIEDFERIRKTRRAREN</sequence>
<protein>
    <submittedName>
        <fullName evidence="1">Uncharacterized protein</fullName>
    </submittedName>
</protein>
<proteinExistence type="predicted"/>
<gene>
    <name evidence="1" type="ORF">RFN28_11300</name>
</gene>
<organism evidence="1 2">
    <name type="scientific">Mesorhizobium album</name>
    <dbReference type="NCBI Taxonomy" id="3072314"/>
    <lineage>
        <taxon>Bacteria</taxon>
        <taxon>Pseudomonadati</taxon>
        <taxon>Pseudomonadota</taxon>
        <taxon>Alphaproteobacteria</taxon>
        <taxon>Hyphomicrobiales</taxon>
        <taxon>Phyllobacteriaceae</taxon>
        <taxon>Mesorhizobium</taxon>
    </lineage>
</organism>
<name>A0ABU4XWI0_9HYPH</name>
<comment type="caution">
    <text evidence="1">The sequence shown here is derived from an EMBL/GenBank/DDBJ whole genome shotgun (WGS) entry which is preliminary data.</text>
</comment>
<dbReference type="Proteomes" id="UP001287059">
    <property type="component" value="Unassembled WGS sequence"/>
</dbReference>
<evidence type="ECO:0000313" key="2">
    <source>
        <dbReference type="Proteomes" id="UP001287059"/>
    </source>
</evidence>
<dbReference type="EMBL" id="JAVIIW010000010">
    <property type="protein sequence ID" value="MDX8479056.1"/>
    <property type="molecule type" value="Genomic_DNA"/>
</dbReference>
<accession>A0ABU4XWI0</accession>
<reference evidence="1 2" key="1">
    <citation type="submission" date="2023-08" db="EMBL/GenBank/DDBJ databases">
        <title>Implementing the SeqCode for naming new Mesorhizobium species isolated from Vachellia karroo root nodules.</title>
        <authorList>
            <person name="Van Lill M."/>
        </authorList>
    </citation>
    <scope>NUCLEOTIDE SEQUENCE [LARGE SCALE GENOMIC DNA]</scope>
    <source>
        <strain evidence="1 2">VK24D</strain>
    </source>
</reference>
<evidence type="ECO:0000313" key="1">
    <source>
        <dbReference type="EMBL" id="MDX8479056.1"/>
    </source>
</evidence>
<dbReference type="RefSeq" id="WP_320287417.1">
    <property type="nucleotide sequence ID" value="NZ_JAVIIW010000010.1"/>
</dbReference>
<keyword evidence="2" id="KW-1185">Reference proteome</keyword>